<dbReference type="AlphaFoldDB" id="A0A1G8E796"/>
<evidence type="ECO:0000256" key="2">
    <source>
        <dbReference type="SAM" id="Phobius"/>
    </source>
</evidence>
<feature type="transmembrane region" description="Helical" evidence="2">
    <location>
        <begin position="38"/>
        <end position="60"/>
    </location>
</feature>
<protein>
    <recommendedName>
        <fullName evidence="5">Outer membrane protein beta-barrel domain-containing protein</fullName>
    </recommendedName>
</protein>
<dbReference type="STRING" id="405671.SAMN05421827_13425"/>
<dbReference type="RefSeq" id="WP_090504852.1">
    <property type="nucleotide sequence ID" value="NZ_FNCH01000034.1"/>
</dbReference>
<dbReference type="OrthoDB" id="1419682at2"/>
<feature type="region of interest" description="Disordered" evidence="1">
    <location>
        <begin position="80"/>
        <end position="117"/>
    </location>
</feature>
<accession>A0A1G8E796</accession>
<gene>
    <name evidence="3" type="ORF">SAMN05421827_13425</name>
</gene>
<proteinExistence type="predicted"/>
<keyword evidence="4" id="KW-1185">Reference proteome</keyword>
<dbReference type="EMBL" id="FNCH01000034">
    <property type="protein sequence ID" value="SDH65763.1"/>
    <property type="molecule type" value="Genomic_DNA"/>
</dbReference>
<keyword evidence="2" id="KW-0812">Transmembrane</keyword>
<evidence type="ECO:0000256" key="1">
    <source>
        <dbReference type="SAM" id="MobiDB-lite"/>
    </source>
</evidence>
<dbReference type="Proteomes" id="UP000199643">
    <property type="component" value="Unassembled WGS sequence"/>
</dbReference>
<evidence type="ECO:0008006" key="5">
    <source>
        <dbReference type="Google" id="ProtNLM"/>
    </source>
</evidence>
<evidence type="ECO:0000313" key="3">
    <source>
        <dbReference type="EMBL" id="SDH65763.1"/>
    </source>
</evidence>
<organism evidence="3 4">
    <name type="scientific">Pedobacter terrae</name>
    <dbReference type="NCBI Taxonomy" id="405671"/>
    <lineage>
        <taxon>Bacteria</taxon>
        <taxon>Pseudomonadati</taxon>
        <taxon>Bacteroidota</taxon>
        <taxon>Sphingobacteriia</taxon>
        <taxon>Sphingobacteriales</taxon>
        <taxon>Sphingobacteriaceae</taxon>
        <taxon>Pedobacter</taxon>
    </lineage>
</organism>
<name>A0A1G8E796_9SPHI</name>
<sequence length="407" mass="44876">MDKELIEHITAQLQNHEEAYPNGAWERFSEKKNKKRSIAYWPLWAAAALIFIVAGAIFTLNHTAQKENLAITKPKIKSNPAISGNTNTNLHAKNDTEQLNDNIKPSTNLTSGRPTQTAGVAESVTEQQNNYSFLNTAAALNPVNHNLLDNKLSEINLSSLKSKQFDILTEKKKPQPINTTTDFEKLLAHDSYVNQQKPTDKATGNAKWQPDVYVAPAMGNDNKVTMNYGFSLSYAIANKLSISSGVSYASISTTESLNATAPQSLSGKNLASVDAKVRGINVPLELKYNISDKLYTNVGVSALAVLNNSQQNSYIVNQVQSFSAPAVNGYADSKTLIVQEKKVEPQPEASIDPDKYIGFYNFSLGYKQKISKKNNIAIEPFLRLPMKTFSKENLNLTNGGLRLKIDF</sequence>
<keyword evidence="2" id="KW-1133">Transmembrane helix</keyword>
<reference evidence="4" key="1">
    <citation type="submission" date="2016-10" db="EMBL/GenBank/DDBJ databases">
        <authorList>
            <person name="Varghese N."/>
            <person name="Submissions S."/>
        </authorList>
    </citation>
    <scope>NUCLEOTIDE SEQUENCE [LARGE SCALE GENOMIC DNA]</scope>
    <source>
        <strain evidence="4">DSM 17933</strain>
    </source>
</reference>
<keyword evidence="2" id="KW-0472">Membrane</keyword>
<evidence type="ECO:0000313" key="4">
    <source>
        <dbReference type="Proteomes" id="UP000199643"/>
    </source>
</evidence>